<feature type="compositionally biased region" description="Gly residues" evidence="2">
    <location>
        <begin position="114"/>
        <end position="126"/>
    </location>
</feature>
<sequence>MGEAGPPPALREGINGSAGLGCGSFRSRCGTERASKQRRDRARRLSRLGFAFPARSRSAAGPVLDYNRAMTLEELVPCDSSRYVRDRPGGAGRGGGGRCRRCAPGGGAPPPPRGRGGGGPGGGARHGGSPRSSGSCPPFLACSDTGYRCPTAVGGMTAPSGAGCPSNAPCARRDPDSVVLCVLATDEEDEGDIALQIHFTLIQAFCCDNDIHILRVLGMQRLAAILGEPEPGAEPRDLHCLLVTNPHTDAWKSQGLAEVAKYCTESRDKNQWVPFVCLQER</sequence>
<dbReference type="GO" id="GO:0005634">
    <property type="term" value="C:nucleus"/>
    <property type="evidence" value="ECO:0007669"/>
    <property type="project" value="InterPro"/>
</dbReference>
<feature type="region of interest" description="Disordered" evidence="2">
    <location>
        <begin position="81"/>
        <end position="132"/>
    </location>
</feature>
<dbReference type="Ensembl" id="ENSACOT00000004332.1">
    <property type="protein sequence ID" value="ENSACOP00000004168.1"/>
    <property type="gene ID" value="ENSACOG00000002960.1"/>
</dbReference>
<dbReference type="InterPro" id="IPR029064">
    <property type="entry name" value="Ribosomal_eL30-like_sf"/>
</dbReference>
<reference evidence="4" key="2">
    <citation type="submission" date="2025-09" db="UniProtKB">
        <authorList>
            <consortium name="Ensembl"/>
        </authorList>
    </citation>
    <scope>IDENTIFICATION</scope>
</reference>
<feature type="domain" description="Ribosomal protein eL8/eL30/eS12/Gadd45" evidence="3">
    <location>
        <begin position="177"/>
        <end position="231"/>
    </location>
</feature>
<evidence type="ECO:0000256" key="2">
    <source>
        <dbReference type="SAM" id="MobiDB-lite"/>
    </source>
</evidence>
<protein>
    <submittedName>
        <fullName evidence="4">Growth arrest and DNA damage inducible beta</fullName>
    </submittedName>
</protein>
<accession>A0A8B9F399</accession>
<dbReference type="AlphaFoldDB" id="A0A8B9F399"/>
<reference evidence="4" key="1">
    <citation type="submission" date="2025-08" db="UniProtKB">
        <authorList>
            <consortium name="Ensembl"/>
        </authorList>
    </citation>
    <scope>IDENTIFICATION</scope>
</reference>
<dbReference type="Gene3D" id="3.30.1330.30">
    <property type="match status" value="1"/>
</dbReference>
<dbReference type="PANTHER" id="PTHR10411">
    <property type="entry name" value="GROWTH ARREST AND DNA DAMAGE-INDUCIBLE PROTEIN GADD45"/>
    <property type="match status" value="1"/>
</dbReference>
<organism evidence="4 5">
    <name type="scientific">Amazona collaria</name>
    <name type="common">yellow-billed parrot</name>
    <dbReference type="NCBI Taxonomy" id="241587"/>
    <lineage>
        <taxon>Eukaryota</taxon>
        <taxon>Metazoa</taxon>
        <taxon>Chordata</taxon>
        <taxon>Craniata</taxon>
        <taxon>Vertebrata</taxon>
        <taxon>Euteleostomi</taxon>
        <taxon>Archelosauria</taxon>
        <taxon>Archosauria</taxon>
        <taxon>Dinosauria</taxon>
        <taxon>Saurischia</taxon>
        <taxon>Theropoda</taxon>
        <taxon>Coelurosauria</taxon>
        <taxon>Aves</taxon>
        <taxon>Neognathae</taxon>
        <taxon>Neoaves</taxon>
        <taxon>Telluraves</taxon>
        <taxon>Australaves</taxon>
        <taxon>Psittaciformes</taxon>
        <taxon>Psittacidae</taxon>
        <taxon>Amazona</taxon>
    </lineage>
</organism>
<keyword evidence="5" id="KW-1185">Reference proteome</keyword>
<dbReference type="Pfam" id="PF01248">
    <property type="entry name" value="Ribosomal_L7Ae"/>
    <property type="match status" value="1"/>
</dbReference>
<dbReference type="Proteomes" id="UP000694522">
    <property type="component" value="Unplaced"/>
</dbReference>
<dbReference type="InterPro" id="IPR024824">
    <property type="entry name" value="GADD45"/>
</dbReference>
<comment type="similarity">
    <text evidence="1">Belongs to the GADD45 family.</text>
</comment>
<dbReference type="InterPro" id="IPR004038">
    <property type="entry name" value="Ribosomal_eL8/eL30/eS12/Gad45"/>
</dbReference>
<evidence type="ECO:0000313" key="5">
    <source>
        <dbReference type="Proteomes" id="UP000694522"/>
    </source>
</evidence>
<dbReference type="GO" id="GO:0005737">
    <property type="term" value="C:cytoplasm"/>
    <property type="evidence" value="ECO:0007669"/>
    <property type="project" value="TreeGrafter"/>
</dbReference>
<proteinExistence type="inferred from homology"/>
<dbReference type="GO" id="GO:0051726">
    <property type="term" value="P:regulation of cell cycle"/>
    <property type="evidence" value="ECO:0007669"/>
    <property type="project" value="InterPro"/>
</dbReference>
<evidence type="ECO:0000256" key="1">
    <source>
        <dbReference type="ARBA" id="ARBA00007361"/>
    </source>
</evidence>
<dbReference type="PANTHER" id="PTHR10411:SF5">
    <property type="entry name" value="GROWTH ARREST AND DNA DAMAGE-INDUCIBLE PROTEIN GADD45 BETA"/>
    <property type="match status" value="1"/>
</dbReference>
<name>A0A8B9F399_9PSIT</name>
<evidence type="ECO:0000313" key="4">
    <source>
        <dbReference type="Ensembl" id="ENSACOP00000004168.1"/>
    </source>
</evidence>
<evidence type="ECO:0000259" key="3">
    <source>
        <dbReference type="Pfam" id="PF01248"/>
    </source>
</evidence>